<dbReference type="AlphaFoldDB" id="A0A6G9QLQ2"/>
<dbReference type="RefSeq" id="WP_167679352.1">
    <property type="nucleotide sequence ID" value="NZ_CP050313.1"/>
</dbReference>
<name>A0A6G9QLQ2_9GAMM</name>
<dbReference type="Pfam" id="PF09493">
    <property type="entry name" value="DUF2389"/>
    <property type="match status" value="1"/>
</dbReference>
<dbReference type="Proteomes" id="UP000502608">
    <property type="component" value="Chromosome"/>
</dbReference>
<reference evidence="1 2" key="1">
    <citation type="submission" date="2020-03" db="EMBL/GenBank/DDBJ databases">
        <title>Complete genome sequence of Shewanella sp.</title>
        <authorList>
            <person name="Kim Y.-S."/>
            <person name="Kim S.-J."/>
            <person name="Jung H.-K."/>
            <person name="Kim K.-H."/>
        </authorList>
    </citation>
    <scope>NUCLEOTIDE SEQUENCE [LARGE SCALE GENOMIC DNA]</scope>
    <source>
        <strain evidence="1 2">PN3F2</strain>
    </source>
</reference>
<protein>
    <submittedName>
        <fullName evidence="1">TIGR02450 family Trp-rich protein</fullName>
    </submittedName>
</protein>
<dbReference type="InterPro" id="IPR012663">
    <property type="entry name" value="CHP02450_Tryp"/>
</dbReference>
<organism evidence="1 2">
    <name type="scientific">Shewanella aestuarii</name>
    <dbReference type="NCBI Taxonomy" id="1028752"/>
    <lineage>
        <taxon>Bacteria</taxon>
        <taxon>Pseudomonadati</taxon>
        <taxon>Pseudomonadota</taxon>
        <taxon>Gammaproteobacteria</taxon>
        <taxon>Alteromonadales</taxon>
        <taxon>Shewanellaceae</taxon>
        <taxon>Shewanella</taxon>
    </lineage>
</organism>
<accession>A0A6G9QLQ2</accession>
<evidence type="ECO:0000313" key="2">
    <source>
        <dbReference type="Proteomes" id="UP000502608"/>
    </source>
</evidence>
<dbReference type="EMBL" id="CP050313">
    <property type="protein sequence ID" value="QIR15510.1"/>
    <property type="molecule type" value="Genomic_DNA"/>
</dbReference>
<dbReference type="NCBIfam" id="TIGR02450">
    <property type="entry name" value="TIGR02450 family Trp-rich protein"/>
    <property type="match status" value="1"/>
</dbReference>
<sequence>MNKINPAKLLNSKWTASKPMHREKHFLVSEIEFEEDGSVLSCQLEAVMTKNAYLIDWTELKNNNKWVQGWK</sequence>
<gene>
    <name evidence="1" type="ORF">HBH39_14255</name>
</gene>
<evidence type="ECO:0000313" key="1">
    <source>
        <dbReference type="EMBL" id="QIR15510.1"/>
    </source>
</evidence>
<keyword evidence="2" id="KW-1185">Reference proteome</keyword>
<proteinExistence type="predicted"/>
<dbReference type="KEGG" id="saes:HBH39_14255"/>